<accession>M6BDF2</accession>
<protein>
    <submittedName>
        <fullName evidence="1">Uncharacterized protein</fullName>
    </submittedName>
</protein>
<gene>
    <name evidence="1" type="ORF">LEP1GSC016_3949</name>
</gene>
<dbReference type="EMBL" id="ANMU01000180">
    <property type="protein sequence ID" value="EMJ77544.1"/>
    <property type="molecule type" value="Genomic_DNA"/>
</dbReference>
<dbReference type="Proteomes" id="UP000011873">
    <property type="component" value="Unassembled WGS sequence"/>
</dbReference>
<sequence>MIPFPKLLFPEIDSHTKTRTEFLVSMDLRTYSPNNRKTFL</sequence>
<evidence type="ECO:0000313" key="2">
    <source>
        <dbReference type="Proteomes" id="UP000011873"/>
    </source>
</evidence>
<dbReference type="PATRIC" id="fig|1218567.3.peg.4276"/>
<evidence type="ECO:0000313" key="1">
    <source>
        <dbReference type="EMBL" id="EMJ77544.1"/>
    </source>
</evidence>
<dbReference type="AlphaFoldDB" id="M6BDF2"/>
<reference evidence="1 2" key="1">
    <citation type="submission" date="2013-01" db="EMBL/GenBank/DDBJ databases">
        <authorList>
            <person name="Harkins D.M."/>
            <person name="Durkin A.S."/>
            <person name="Brinkac L.M."/>
            <person name="Haft D.H."/>
            <person name="Selengut J.D."/>
            <person name="Sanka R."/>
            <person name="DePew J."/>
            <person name="Purushe J."/>
            <person name="Galloway R.L."/>
            <person name="Vinetz J.M."/>
            <person name="Sutton G.G."/>
            <person name="Nierman W.C."/>
            <person name="Fouts D.E."/>
        </authorList>
    </citation>
    <scope>NUCLEOTIDE SEQUENCE [LARGE SCALE GENOMIC DNA]</scope>
    <source>
        <strain evidence="1 2">Sponselee CDC</strain>
    </source>
</reference>
<organism evidence="1 2">
    <name type="scientific">Leptospira borgpetersenii serovar Hardjo-bovis str. Sponselee</name>
    <dbReference type="NCBI Taxonomy" id="1303729"/>
    <lineage>
        <taxon>Bacteria</taxon>
        <taxon>Pseudomonadati</taxon>
        <taxon>Spirochaetota</taxon>
        <taxon>Spirochaetia</taxon>
        <taxon>Leptospirales</taxon>
        <taxon>Leptospiraceae</taxon>
        <taxon>Leptospira</taxon>
    </lineage>
</organism>
<proteinExistence type="predicted"/>
<name>M6BDF2_LEPBO</name>
<comment type="caution">
    <text evidence="1">The sequence shown here is derived from an EMBL/GenBank/DDBJ whole genome shotgun (WGS) entry which is preliminary data.</text>
</comment>